<dbReference type="EMBL" id="JACYFG010000006">
    <property type="protein sequence ID" value="MBD5779041.1"/>
    <property type="molecule type" value="Genomic_DNA"/>
</dbReference>
<dbReference type="PANTHER" id="PTHR30525">
    <property type="entry name" value="1-DEOXY-D-XYLULOSE 5-PHOSPHATE REDUCTOISOMERASE"/>
    <property type="match status" value="1"/>
</dbReference>
<comment type="catalytic activity">
    <reaction evidence="8">
        <text>2-C-methyl-D-erythritol 4-phosphate + NADP(+) = 1-deoxy-D-xylulose 5-phosphate + NADPH + H(+)</text>
        <dbReference type="Rhea" id="RHEA:13717"/>
        <dbReference type="ChEBI" id="CHEBI:15378"/>
        <dbReference type="ChEBI" id="CHEBI:57783"/>
        <dbReference type="ChEBI" id="CHEBI:57792"/>
        <dbReference type="ChEBI" id="CHEBI:58262"/>
        <dbReference type="ChEBI" id="CHEBI:58349"/>
        <dbReference type="EC" id="1.1.1.267"/>
    </reaction>
    <physiologicalReaction direction="right-to-left" evidence="8">
        <dbReference type="Rhea" id="RHEA:13719"/>
    </physiologicalReaction>
</comment>
<dbReference type="GO" id="GO:0030145">
    <property type="term" value="F:manganese ion binding"/>
    <property type="evidence" value="ECO:0007669"/>
    <property type="project" value="TreeGrafter"/>
</dbReference>
<feature type="binding site" evidence="9">
    <location>
        <position position="12"/>
    </location>
    <ligand>
        <name>NADPH</name>
        <dbReference type="ChEBI" id="CHEBI:57783"/>
    </ligand>
</feature>
<evidence type="ECO:0000313" key="13">
    <source>
        <dbReference type="EMBL" id="MBD5779041.1"/>
    </source>
</evidence>
<name>A0A927IGD3_9BACT</name>
<comment type="cofactor">
    <cofactor evidence="9">
        <name>Mg(2+)</name>
        <dbReference type="ChEBI" id="CHEBI:18420"/>
    </cofactor>
    <cofactor evidence="9">
        <name>Mn(2+)</name>
        <dbReference type="ChEBI" id="CHEBI:29035"/>
    </cofactor>
</comment>
<dbReference type="NCBIfam" id="TIGR00243">
    <property type="entry name" value="Dxr"/>
    <property type="match status" value="1"/>
</dbReference>
<evidence type="ECO:0000259" key="11">
    <source>
        <dbReference type="Pfam" id="PF08436"/>
    </source>
</evidence>
<feature type="binding site" evidence="9">
    <location>
        <position position="124"/>
    </location>
    <ligand>
        <name>NADPH</name>
        <dbReference type="ChEBI" id="CHEBI:57783"/>
    </ligand>
</feature>
<feature type="binding site" evidence="9">
    <location>
        <position position="232"/>
    </location>
    <ligand>
        <name>1-deoxy-D-xylulose 5-phosphate</name>
        <dbReference type="ChEBI" id="CHEBI:57792"/>
    </ligand>
</feature>
<evidence type="ECO:0000256" key="2">
    <source>
        <dbReference type="ARBA" id="ARBA00006825"/>
    </source>
</evidence>
<sequence>MNIVLLGATGSIGESTLKVIRKHRDRLKLVGIAANQNVEKLAQIAYEFGVPHVGIFDESAYATAKAGTAFPITTKLHCGLSGLEELASLPEADTTLVAVVGTHGLLPALRAIEAGKTLAVASKEILVLAGKFIMQAAHKSGSLILPVDSEHNAIFQCLNPNPTSAASPKTSPPPATQLVDKLILTASGGSFRDLPVEQLKNVTLEQALQHPNWDMGPKVTIDAATMANKGLEMIEARWLFGMRAEQVQAVIHPQSIVHSMVQYVDGSVIAQLCPPDMTFAIQHCLLYPERSEGIVPPLDFSQAMQLDFHAPDLQRYPCLAHARRAMEACGVATGVFNAANEVAVEAFVSGKLKFVEIPTIIEKTLESIDNVEPSSLDEVLHYDQLARQNAATFVNKT</sequence>
<keyword evidence="5 9" id="KW-0560">Oxidoreductase</keyword>
<keyword evidence="14" id="KW-1185">Reference proteome</keyword>
<dbReference type="GO" id="GO:0070402">
    <property type="term" value="F:NADPH binding"/>
    <property type="evidence" value="ECO:0007669"/>
    <property type="project" value="InterPro"/>
</dbReference>
<dbReference type="SUPFAM" id="SSF51735">
    <property type="entry name" value="NAD(P)-binding Rossmann-fold domains"/>
    <property type="match status" value="1"/>
</dbReference>
<dbReference type="Pfam" id="PF13288">
    <property type="entry name" value="DXPR_C"/>
    <property type="match status" value="1"/>
</dbReference>
<dbReference type="FunFam" id="3.40.50.720:FF:000045">
    <property type="entry name" value="1-deoxy-D-xylulose 5-phosphate reductoisomerase"/>
    <property type="match status" value="1"/>
</dbReference>
<dbReference type="Gene3D" id="1.10.1740.10">
    <property type="match status" value="1"/>
</dbReference>
<keyword evidence="7 9" id="KW-0414">Isoprene biosynthesis</keyword>
<evidence type="ECO:0000259" key="10">
    <source>
        <dbReference type="Pfam" id="PF02670"/>
    </source>
</evidence>
<dbReference type="InterPro" id="IPR036169">
    <property type="entry name" value="DXPR_C_sf"/>
</dbReference>
<keyword evidence="4 9" id="KW-0521">NADP</keyword>
<feature type="domain" description="1-deoxy-D-xylulose 5-phosphate reductoisomerase C-terminal" evidence="11">
    <location>
        <begin position="144"/>
        <end position="240"/>
    </location>
</feature>
<reference evidence="13" key="1">
    <citation type="submission" date="2020-09" db="EMBL/GenBank/DDBJ databases">
        <title>Pelagicoccus enzymogenes sp. nov. with an EPS production, isolated from marine sediment.</title>
        <authorList>
            <person name="Feng X."/>
        </authorList>
    </citation>
    <scope>NUCLEOTIDE SEQUENCE</scope>
    <source>
        <strain evidence="13">NFK12</strain>
    </source>
</reference>
<feature type="binding site" evidence="9">
    <location>
        <position position="149"/>
    </location>
    <ligand>
        <name>1-deoxy-D-xylulose 5-phosphate</name>
        <dbReference type="ChEBI" id="CHEBI:57792"/>
    </ligand>
</feature>
<keyword evidence="9" id="KW-0460">Magnesium</keyword>
<evidence type="ECO:0000256" key="7">
    <source>
        <dbReference type="ARBA" id="ARBA00023229"/>
    </source>
</evidence>
<feature type="binding site" evidence="9">
    <location>
        <position position="9"/>
    </location>
    <ligand>
        <name>NADPH</name>
        <dbReference type="ChEBI" id="CHEBI:57783"/>
    </ligand>
</feature>
<comment type="caution">
    <text evidence="9">Lacks conserved residue(s) required for the propagation of feature annotation.</text>
</comment>
<dbReference type="RefSeq" id="WP_191616161.1">
    <property type="nucleotide sequence ID" value="NZ_JACYFG010000006.1"/>
</dbReference>
<feature type="domain" description="1-deoxy-D-xylulose 5-phosphate reductoisomerase N-terminal" evidence="10">
    <location>
        <begin position="3"/>
        <end position="130"/>
    </location>
</feature>
<dbReference type="HAMAP" id="MF_00183">
    <property type="entry name" value="DXP_reductoisom"/>
    <property type="match status" value="1"/>
</dbReference>
<feature type="binding site" evidence="9">
    <location>
        <position position="187"/>
    </location>
    <ligand>
        <name>1-deoxy-D-xylulose 5-phosphate</name>
        <dbReference type="ChEBI" id="CHEBI:57792"/>
    </ligand>
</feature>
<evidence type="ECO:0000256" key="1">
    <source>
        <dbReference type="ARBA" id="ARBA00005094"/>
    </source>
</evidence>
<comment type="similarity">
    <text evidence="2 9">Belongs to the DXR family.</text>
</comment>
<accession>A0A927IGD3</accession>
<feature type="binding site" evidence="9">
    <location>
        <position position="228"/>
    </location>
    <ligand>
        <name>1-deoxy-D-xylulose 5-phosphate</name>
        <dbReference type="ChEBI" id="CHEBI:57792"/>
    </ligand>
</feature>
<comment type="caution">
    <text evidence="13">The sequence shown here is derived from an EMBL/GenBank/DDBJ whole genome shotgun (WGS) entry which is preliminary data.</text>
</comment>
<keyword evidence="6 9" id="KW-0464">Manganese</keyword>
<evidence type="ECO:0000256" key="5">
    <source>
        <dbReference type="ARBA" id="ARBA00023002"/>
    </source>
</evidence>
<feature type="binding site" evidence="9">
    <location>
        <position position="10"/>
    </location>
    <ligand>
        <name>NADPH</name>
        <dbReference type="ChEBI" id="CHEBI:57783"/>
    </ligand>
</feature>
<organism evidence="13 14">
    <name type="scientific">Pelagicoccus enzymogenes</name>
    <dbReference type="NCBI Taxonomy" id="2773457"/>
    <lineage>
        <taxon>Bacteria</taxon>
        <taxon>Pseudomonadati</taxon>
        <taxon>Verrucomicrobiota</taxon>
        <taxon>Opitutia</taxon>
        <taxon>Puniceicoccales</taxon>
        <taxon>Pelagicoccaceae</taxon>
        <taxon>Pelagicoccus</taxon>
    </lineage>
</organism>
<dbReference type="AlphaFoldDB" id="A0A927IGD3"/>
<dbReference type="SUPFAM" id="SSF55347">
    <property type="entry name" value="Glyceraldehyde-3-phosphate dehydrogenase-like, C-terminal domain"/>
    <property type="match status" value="1"/>
</dbReference>
<evidence type="ECO:0000256" key="6">
    <source>
        <dbReference type="ARBA" id="ARBA00023211"/>
    </source>
</evidence>
<feature type="binding site" evidence="9">
    <location>
        <position position="232"/>
    </location>
    <ligand>
        <name>Mn(2+)</name>
        <dbReference type="ChEBI" id="CHEBI:29035"/>
    </ligand>
</feature>
<dbReference type="InterPro" id="IPR003821">
    <property type="entry name" value="DXP_reductoisomerase"/>
</dbReference>
<feature type="binding site" evidence="9">
    <location>
        <position position="216"/>
    </location>
    <ligand>
        <name>NADPH</name>
        <dbReference type="ChEBI" id="CHEBI:57783"/>
    </ligand>
</feature>
<feature type="binding site" evidence="9">
    <location>
        <position position="11"/>
    </location>
    <ligand>
        <name>NADPH</name>
        <dbReference type="ChEBI" id="CHEBI:57783"/>
    </ligand>
</feature>
<dbReference type="InterPro" id="IPR013512">
    <property type="entry name" value="DXP_reductoisomerase_N"/>
</dbReference>
<feature type="binding site" evidence="9">
    <location>
        <position position="229"/>
    </location>
    <ligand>
        <name>1-deoxy-D-xylulose 5-phosphate</name>
        <dbReference type="ChEBI" id="CHEBI:57792"/>
    </ligand>
</feature>
<dbReference type="Pfam" id="PF02670">
    <property type="entry name" value="DXP_reductoisom"/>
    <property type="match status" value="1"/>
</dbReference>
<evidence type="ECO:0000256" key="4">
    <source>
        <dbReference type="ARBA" id="ARBA00022857"/>
    </source>
</evidence>
<evidence type="ECO:0000313" key="14">
    <source>
        <dbReference type="Proteomes" id="UP000622317"/>
    </source>
</evidence>
<dbReference type="GO" id="GO:0051484">
    <property type="term" value="P:isopentenyl diphosphate biosynthetic process, methylerythritol 4-phosphate pathway involved in terpenoid biosynthetic process"/>
    <property type="evidence" value="ECO:0007669"/>
    <property type="project" value="UniProtKB-ARBA"/>
</dbReference>
<feature type="binding site" evidence="9">
    <location>
        <position position="148"/>
    </location>
    <ligand>
        <name>Mn(2+)</name>
        <dbReference type="ChEBI" id="CHEBI:29035"/>
    </ligand>
</feature>
<feature type="binding site" evidence="9">
    <location>
        <position position="37"/>
    </location>
    <ligand>
        <name>NADPH</name>
        <dbReference type="ChEBI" id="CHEBI:57783"/>
    </ligand>
</feature>
<evidence type="ECO:0000259" key="12">
    <source>
        <dbReference type="Pfam" id="PF13288"/>
    </source>
</evidence>
<dbReference type="PANTHER" id="PTHR30525:SF0">
    <property type="entry name" value="1-DEOXY-D-XYLULOSE 5-PHOSPHATE REDUCTOISOMERASE, CHLOROPLASTIC"/>
    <property type="match status" value="1"/>
</dbReference>
<gene>
    <name evidence="9" type="primary">dxr</name>
    <name evidence="13" type="ORF">IEN85_06015</name>
</gene>
<dbReference type="InterPro" id="IPR013644">
    <property type="entry name" value="DXP_reductoisomerase_C"/>
</dbReference>
<protein>
    <recommendedName>
        <fullName evidence="9">1-deoxy-D-xylulose 5-phosphate reductoisomerase</fullName>
        <shortName evidence="9">DXP reductoisomerase</shortName>
        <ecNumber evidence="9">1.1.1.267</ecNumber>
    </recommendedName>
    <alternativeName>
        <fullName evidence="9">1-deoxyxylulose-5-phosphate reductoisomerase</fullName>
    </alternativeName>
    <alternativeName>
        <fullName evidence="9">2-C-methyl-D-erythritol 4-phosphate synthase</fullName>
    </alternativeName>
</protein>
<dbReference type="GO" id="GO:0030604">
    <property type="term" value="F:1-deoxy-D-xylulose-5-phosphate reductoisomerase activity"/>
    <property type="evidence" value="ECO:0007669"/>
    <property type="project" value="UniProtKB-UniRule"/>
</dbReference>
<feature type="binding site" evidence="9">
    <location>
        <position position="150"/>
    </location>
    <ligand>
        <name>Mn(2+)</name>
        <dbReference type="ChEBI" id="CHEBI:29035"/>
    </ligand>
</feature>
<feature type="binding site" evidence="9">
    <location>
        <position position="210"/>
    </location>
    <ligand>
        <name>1-deoxy-D-xylulose 5-phosphate</name>
        <dbReference type="ChEBI" id="CHEBI:57792"/>
    </ligand>
</feature>
<comment type="function">
    <text evidence="9">Catalyzes the NADPH-dependent rearrangement and reduction of 1-deoxy-D-xylulose-5-phosphate (DXP) to 2-C-methyl-D-erythritol 4-phosphate (MEP).</text>
</comment>
<dbReference type="PIRSF" id="PIRSF006205">
    <property type="entry name" value="Dxp_reductismrs"/>
    <property type="match status" value="1"/>
</dbReference>
<comment type="pathway">
    <text evidence="1 9">Isoprenoid biosynthesis; isopentenyl diphosphate biosynthesis via DXP pathway; isopentenyl diphosphate from 1-deoxy-D-xylulose 5-phosphate: step 1/6.</text>
</comment>
<dbReference type="Proteomes" id="UP000622317">
    <property type="component" value="Unassembled WGS sequence"/>
</dbReference>
<dbReference type="InterPro" id="IPR026877">
    <property type="entry name" value="DXPR_C"/>
</dbReference>
<dbReference type="Pfam" id="PF08436">
    <property type="entry name" value="DXP_redisom_C"/>
    <property type="match status" value="1"/>
</dbReference>
<keyword evidence="3 9" id="KW-0479">Metal-binding</keyword>
<feature type="binding site" evidence="9">
    <location>
        <position position="123"/>
    </location>
    <ligand>
        <name>1-deoxy-D-xylulose 5-phosphate</name>
        <dbReference type="ChEBI" id="CHEBI:57792"/>
    </ligand>
</feature>
<evidence type="ECO:0000256" key="8">
    <source>
        <dbReference type="ARBA" id="ARBA00048543"/>
    </source>
</evidence>
<dbReference type="Gene3D" id="3.40.50.720">
    <property type="entry name" value="NAD(P)-binding Rossmann-like Domain"/>
    <property type="match status" value="1"/>
</dbReference>
<dbReference type="EC" id="1.1.1.267" evidence="9"/>
<dbReference type="SUPFAM" id="SSF69055">
    <property type="entry name" value="1-deoxy-D-xylulose-5-phosphate reductoisomerase, C-terminal domain"/>
    <property type="match status" value="1"/>
</dbReference>
<evidence type="ECO:0000256" key="9">
    <source>
        <dbReference type="HAMAP-Rule" id="MF_00183"/>
    </source>
</evidence>
<feature type="binding site" evidence="9">
    <location>
        <position position="150"/>
    </location>
    <ligand>
        <name>1-deoxy-D-xylulose 5-phosphate</name>
        <dbReference type="ChEBI" id="CHEBI:57792"/>
    </ligand>
</feature>
<proteinExistence type="inferred from homology"/>
<evidence type="ECO:0000256" key="3">
    <source>
        <dbReference type="ARBA" id="ARBA00022723"/>
    </source>
</evidence>
<dbReference type="InterPro" id="IPR036291">
    <property type="entry name" value="NAD(P)-bd_dom_sf"/>
</dbReference>
<feature type="domain" description="DXP reductoisomerase C-terminal" evidence="12">
    <location>
        <begin position="272"/>
        <end position="388"/>
    </location>
</feature>